<dbReference type="Gene3D" id="3.90.180.10">
    <property type="entry name" value="Medium-chain alcohol dehydrogenases, catalytic domain"/>
    <property type="match status" value="1"/>
</dbReference>
<evidence type="ECO:0000256" key="4">
    <source>
        <dbReference type="ARBA" id="ARBA00022833"/>
    </source>
</evidence>
<comment type="cofactor">
    <cofactor evidence="1">
        <name>Zn(2+)</name>
        <dbReference type="ChEBI" id="CHEBI:29105"/>
    </cofactor>
</comment>
<name>A0A5D2UGV2_GOSMU</name>
<dbReference type="Proteomes" id="UP000323597">
    <property type="component" value="Chromosome D06"/>
</dbReference>
<dbReference type="EMBL" id="CM017654">
    <property type="protein sequence ID" value="TYI75924.1"/>
    <property type="molecule type" value="Genomic_DNA"/>
</dbReference>
<dbReference type="PANTHER" id="PTHR43880">
    <property type="entry name" value="ALCOHOL DEHYDROGENASE"/>
    <property type="match status" value="1"/>
</dbReference>
<dbReference type="InterPro" id="IPR036291">
    <property type="entry name" value="NAD(P)-bd_dom_sf"/>
</dbReference>
<evidence type="ECO:0000313" key="7">
    <source>
        <dbReference type="EMBL" id="TYI75924.1"/>
    </source>
</evidence>
<dbReference type="Pfam" id="PF08240">
    <property type="entry name" value="ADH_N"/>
    <property type="match status" value="1"/>
</dbReference>
<comment type="subunit">
    <text evidence="2">Homodimer.</text>
</comment>
<evidence type="ECO:0000259" key="5">
    <source>
        <dbReference type="Pfam" id="PF00107"/>
    </source>
</evidence>
<organism evidence="7 8">
    <name type="scientific">Gossypium mustelinum</name>
    <name type="common">Cotton</name>
    <name type="synonym">Gossypium caicoense</name>
    <dbReference type="NCBI Taxonomy" id="34275"/>
    <lineage>
        <taxon>Eukaryota</taxon>
        <taxon>Viridiplantae</taxon>
        <taxon>Streptophyta</taxon>
        <taxon>Embryophyta</taxon>
        <taxon>Tracheophyta</taxon>
        <taxon>Spermatophyta</taxon>
        <taxon>Magnoliopsida</taxon>
        <taxon>eudicotyledons</taxon>
        <taxon>Gunneridae</taxon>
        <taxon>Pentapetalae</taxon>
        <taxon>rosids</taxon>
        <taxon>malvids</taxon>
        <taxon>Malvales</taxon>
        <taxon>Malvaceae</taxon>
        <taxon>Malvoideae</taxon>
        <taxon>Gossypium</taxon>
    </lineage>
</organism>
<feature type="domain" description="Alcohol dehydrogenase-like N-terminal" evidence="6">
    <location>
        <begin position="42"/>
        <end position="154"/>
    </location>
</feature>
<dbReference type="Gene3D" id="3.40.50.720">
    <property type="entry name" value="NAD(P)-binding Rossmann-like Domain"/>
    <property type="match status" value="1"/>
</dbReference>
<keyword evidence="3" id="KW-0479">Metal-binding</keyword>
<evidence type="ECO:0000313" key="8">
    <source>
        <dbReference type="Proteomes" id="UP000323597"/>
    </source>
</evidence>
<reference evidence="7 8" key="1">
    <citation type="submission" date="2019-07" db="EMBL/GenBank/DDBJ databases">
        <title>WGS assembly of Gossypium mustelinum.</title>
        <authorList>
            <person name="Chen Z.J."/>
            <person name="Sreedasyam A."/>
            <person name="Ando A."/>
            <person name="Song Q."/>
            <person name="De L."/>
            <person name="Hulse-Kemp A."/>
            <person name="Ding M."/>
            <person name="Ye W."/>
            <person name="Kirkbride R."/>
            <person name="Jenkins J."/>
            <person name="Plott C."/>
            <person name="Lovell J."/>
            <person name="Lin Y.-M."/>
            <person name="Vaughn R."/>
            <person name="Liu B."/>
            <person name="Li W."/>
            <person name="Simpson S."/>
            <person name="Scheffler B."/>
            <person name="Saski C."/>
            <person name="Grover C."/>
            <person name="Hu G."/>
            <person name="Conover J."/>
            <person name="Carlson J."/>
            <person name="Shu S."/>
            <person name="Boston L."/>
            <person name="Williams M."/>
            <person name="Peterson D."/>
            <person name="Mcgee K."/>
            <person name="Jones D."/>
            <person name="Wendel J."/>
            <person name="Stelly D."/>
            <person name="Grimwood J."/>
            <person name="Schmutz J."/>
        </authorList>
    </citation>
    <scope>NUCLEOTIDE SEQUENCE [LARGE SCALE GENOMIC DNA]</scope>
    <source>
        <strain evidence="7">1408120.09</strain>
    </source>
</reference>
<gene>
    <name evidence="7" type="ORF">E1A91_D06G040500v1</name>
</gene>
<dbReference type="GO" id="GO:0046294">
    <property type="term" value="P:formaldehyde catabolic process"/>
    <property type="evidence" value="ECO:0007669"/>
    <property type="project" value="TreeGrafter"/>
</dbReference>
<dbReference type="GO" id="GO:0051903">
    <property type="term" value="F:S-(hydroxymethyl)glutathione dehydrogenase [NAD(P)+] activity"/>
    <property type="evidence" value="ECO:0007669"/>
    <property type="project" value="TreeGrafter"/>
</dbReference>
<evidence type="ECO:0000256" key="3">
    <source>
        <dbReference type="ARBA" id="ARBA00022723"/>
    </source>
</evidence>
<evidence type="ECO:0000256" key="1">
    <source>
        <dbReference type="ARBA" id="ARBA00001947"/>
    </source>
</evidence>
<sequence>MENQNRSGTAGKAIRCKAAVCRNPGEPLMIEEIEVEPPKAWEIRIKILCTSLCHTDVTYWKMSTGPFAFFPMIFGQEAVGVVESVGEHVEEFQEGDMVVPSQKGNGCSIFGGELVPAMPRDKTSRFKGMNGETLYHFLSVSSFSQYTVVDVVNVVAEGARLRGASKIVGVDLIQEKMQIGKKFGVTHFINPMTCGEKKFNEMIKEITDGGADYCFERIGLASLMEDAFNSSRANWGKTVILGLEMHRTPLAINTSLLLRGRTVIGCLFGGLKPKSEIPFLAQKYLHKELNLDGFKNHEVAFRDINKAFDSLLEGKSLRCIMRMD</sequence>
<dbReference type="GO" id="GO:0008270">
    <property type="term" value="F:zinc ion binding"/>
    <property type="evidence" value="ECO:0007669"/>
    <property type="project" value="TreeGrafter"/>
</dbReference>
<dbReference type="AlphaFoldDB" id="A0A5D2UGV2"/>
<dbReference type="SUPFAM" id="SSF51735">
    <property type="entry name" value="NAD(P)-binding Rossmann-fold domains"/>
    <property type="match status" value="1"/>
</dbReference>
<evidence type="ECO:0000259" key="6">
    <source>
        <dbReference type="Pfam" id="PF08240"/>
    </source>
</evidence>
<feature type="domain" description="Alcohol dehydrogenase-like C-terminal" evidence="5">
    <location>
        <begin position="155"/>
        <end position="274"/>
    </location>
</feature>
<evidence type="ECO:0008006" key="9">
    <source>
        <dbReference type="Google" id="ProtNLM"/>
    </source>
</evidence>
<protein>
    <recommendedName>
        <fullName evidence="9">Enoyl reductase (ER) domain-containing protein</fullName>
    </recommendedName>
</protein>
<dbReference type="GO" id="GO:0005829">
    <property type="term" value="C:cytosol"/>
    <property type="evidence" value="ECO:0007669"/>
    <property type="project" value="TreeGrafter"/>
</dbReference>
<dbReference type="InterPro" id="IPR013154">
    <property type="entry name" value="ADH-like_N"/>
</dbReference>
<keyword evidence="4" id="KW-0862">Zinc</keyword>
<proteinExistence type="predicted"/>
<dbReference type="SUPFAM" id="SSF50129">
    <property type="entry name" value="GroES-like"/>
    <property type="match status" value="2"/>
</dbReference>
<evidence type="ECO:0000256" key="2">
    <source>
        <dbReference type="ARBA" id="ARBA00011738"/>
    </source>
</evidence>
<accession>A0A5D2UGV2</accession>
<dbReference type="FunFam" id="3.40.50.720:FF:000003">
    <property type="entry name" value="S-(hydroxymethyl)glutathione dehydrogenase"/>
    <property type="match status" value="1"/>
</dbReference>
<dbReference type="InterPro" id="IPR013149">
    <property type="entry name" value="ADH-like_C"/>
</dbReference>
<keyword evidence="8" id="KW-1185">Reference proteome</keyword>
<dbReference type="Pfam" id="PF00107">
    <property type="entry name" value="ADH_zinc_N"/>
    <property type="match status" value="1"/>
</dbReference>
<dbReference type="InterPro" id="IPR011032">
    <property type="entry name" value="GroES-like_sf"/>
</dbReference>
<dbReference type="PANTHER" id="PTHR43880:SF10">
    <property type="entry name" value="ALCOHOL DEHYDROGENASE-LIKE 2"/>
    <property type="match status" value="1"/>
</dbReference>